<dbReference type="InterPro" id="IPR040030">
    <property type="entry name" value="Ribosomal_mL57"/>
</dbReference>
<reference evidence="2 3" key="1">
    <citation type="submission" date="2023-08" db="EMBL/GenBank/DDBJ databases">
        <title>Black Yeasts Isolated from many extreme environments.</title>
        <authorList>
            <person name="Coleine C."/>
            <person name="Stajich J.E."/>
            <person name="Selbmann L."/>
        </authorList>
    </citation>
    <scope>NUCLEOTIDE SEQUENCE [LARGE SCALE GENOMIC DNA]</scope>
    <source>
        <strain evidence="2 3">CCFEE 536</strain>
    </source>
</reference>
<dbReference type="PANTHER" id="PTHR28160:SF1">
    <property type="entry name" value="LARGE RIBOSOMAL SUBUNIT PROTEIN ML57"/>
    <property type="match status" value="1"/>
</dbReference>
<dbReference type="Gene3D" id="1.10.1520.10">
    <property type="entry name" value="Ribonuclease III domain"/>
    <property type="match status" value="1"/>
</dbReference>
<evidence type="ECO:0000313" key="3">
    <source>
        <dbReference type="Proteomes" id="UP001357485"/>
    </source>
</evidence>
<dbReference type="Pfam" id="PF14622">
    <property type="entry name" value="Ribonucleas_3_3"/>
    <property type="match status" value="1"/>
</dbReference>
<feature type="domain" description="RNase III" evidence="1">
    <location>
        <begin position="44"/>
        <end position="195"/>
    </location>
</feature>
<keyword evidence="3" id="KW-1185">Reference proteome</keyword>
<gene>
    <name evidence="2" type="ORF">LTR16_004643</name>
</gene>
<proteinExistence type="predicted"/>
<evidence type="ECO:0000259" key="1">
    <source>
        <dbReference type="Pfam" id="PF14622"/>
    </source>
</evidence>
<dbReference type="PANTHER" id="PTHR28160">
    <property type="entry name" value="54S RIBOSOMAL PROTEIN L15, MITOCHONDRIAL"/>
    <property type="match status" value="1"/>
</dbReference>
<dbReference type="EMBL" id="JAVRRA010025257">
    <property type="protein sequence ID" value="KAK5120181.1"/>
    <property type="molecule type" value="Genomic_DNA"/>
</dbReference>
<dbReference type="CDD" id="cd00593">
    <property type="entry name" value="RIBOc"/>
    <property type="match status" value="1"/>
</dbReference>
<dbReference type="InterPro" id="IPR036389">
    <property type="entry name" value="RNase_III_sf"/>
</dbReference>
<accession>A0ABR0KSM9</accession>
<dbReference type="Proteomes" id="UP001357485">
    <property type="component" value="Unassembled WGS sequence"/>
</dbReference>
<protein>
    <recommendedName>
        <fullName evidence="1">RNase III domain-containing protein</fullName>
    </recommendedName>
</protein>
<comment type="caution">
    <text evidence="2">The sequence shown here is derived from an EMBL/GenBank/DDBJ whole genome shotgun (WGS) entry which is preliminary data.</text>
</comment>
<dbReference type="SUPFAM" id="SSF69065">
    <property type="entry name" value="RNase III domain-like"/>
    <property type="match status" value="1"/>
</dbReference>
<name>A0ABR0KSM9_9PEZI</name>
<dbReference type="InterPro" id="IPR000999">
    <property type="entry name" value="RNase_III_dom"/>
</dbReference>
<sequence>MVAPVRSRPRLKNDNDFRVNEDPRELDKAYRRILGDQGDKVLTEEVKWLAVTHKSFDQGRRGFNDRLAFLGKRIVDLQTSLALLNAPKSRQQAEAHRAEDPHGRTPFRHAALEGLEGLTPFAKAQATDKRRMAQLAEQYRLGRVMRWKPRKADNLQTSGVETVLAHTVYSIVGAVALQKGGEVANNVVRQRILRPLGL</sequence>
<organism evidence="2 3">
    <name type="scientific">Cryomyces antarcticus</name>
    <dbReference type="NCBI Taxonomy" id="329879"/>
    <lineage>
        <taxon>Eukaryota</taxon>
        <taxon>Fungi</taxon>
        <taxon>Dikarya</taxon>
        <taxon>Ascomycota</taxon>
        <taxon>Pezizomycotina</taxon>
        <taxon>Dothideomycetes</taxon>
        <taxon>Dothideomycetes incertae sedis</taxon>
        <taxon>Cryomyces</taxon>
    </lineage>
</organism>
<evidence type="ECO:0000313" key="2">
    <source>
        <dbReference type="EMBL" id="KAK5120181.1"/>
    </source>
</evidence>